<keyword evidence="3" id="KW-0963">Cytoplasm</keyword>
<dbReference type="FunFam" id="1.25.40.190:FF:000003">
    <property type="entry name" value="Actin-related protein 2/3 complex subunit 5"/>
    <property type="match status" value="1"/>
</dbReference>
<reference evidence="7 8" key="1">
    <citation type="submission" date="2020-08" db="EMBL/GenBank/DDBJ databases">
        <authorList>
            <person name="Hejnol A."/>
        </authorList>
    </citation>
    <scope>NUCLEOTIDE SEQUENCE [LARGE SCALE GENOMIC DNA]</scope>
</reference>
<dbReference type="PIRSF" id="PIRSF039096">
    <property type="entry name" value="p16-ARC"/>
    <property type="match status" value="1"/>
</dbReference>
<name>A0A7I8VNY9_9ANNE</name>
<protein>
    <recommendedName>
        <fullName evidence="6">Actin-related protein 2/3 complex subunit 5</fullName>
    </recommendedName>
</protein>
<dbReference type="SUPFAM" id="SSF69103">
    <property type="entry name" value="Arp2/3 complex 16 kDa subunit ARPC5"/>
    <property type="match status" value="1"/>
</dbReference>
<accession>A0A7I8VNY9</accession>
<dbReference type="OrthoDB" id="429520at2759"/>
<dbReference type="Gene3D" id="1.25.40.190">
    <property type="entry name" value="Actin-related protein 2/3 complex subunit 5"/>
    <property type="match status" value="1"/>
</dbReference>
<evidence type="ECO:0000256" key="1">
    <source>
        <dbReference type="ARBA" id="ARBA00004245"/>
    </source>
</evidence>
<evidence type="ECO:0000313" key="8">
    <source>
        <dbReference type="Proteomes" id="UP000549394"/>
    </source>
</evidence>
<comment type="caution">
    <text evidence="7">The sequence shown here is derived from an EMBL/GenBank/DDBJ whole genome shotgun (WGS) entry which is preliminary data.</text>
</comment>
<gene>
    <name evidence="7" type="ORF">DGYR_LOCUS6461</name>
</gene>
<comment type="subcellular location">
    <subcellularLocation>
        <location evidence="1">Cytoplasm</location>
        <location evidence="1">Cytoskeleton</location>
    </subcellularLocation>
</comment>
<dbReference type="GO" id="GO:0034314">
    <property type="term" value="P:Arp2/3 complex-mediated actin nucleation"/>
    <property type="evidence" value="ECO:0007669"/>
    <property type="project" value="InterPro"/>
</dbReference>
<comment type="function">
    <text evidence="6">Functions as component of the Arp2/3 complex which is involved in regulation of actin polymerization and together with an activating nucleation-promoting factor (NPF) mediates the formation of branched actin networks. Arp2/3 complex plays a critical role in the control of cell morphogenesis via the modulation of cell polarity development.</text>
</comment>
<dbReference type="GO" id="GO:0005885">
    <property type="term" value="C:Arp2/3 protein complex"/>
    <property type="evidence" value="ECO:0007669"/>
    <property type="project" value="InterPro"/>
</dbReference>
<keyword evidence="4 6" id="KW-0206">Cytoskeleton</keyword>
<evidence type="ECO:0000256" key="3">
    <source>
        <dbReference type="ARBA" id="ARBA00022490"/>
    </source>
</evidence>
<keyword evidence="8" id="KW-1185">Reference proteome</keyword>
<evidence type="ECO:0000256" key="4">
    <source>
        <dbReference type="ARBA" id="ARBA00023212"/>
    </source>
</evidence>
<dbReference type="Proteomes" id="UP000549394">
    <property type="component" value="Unassembled WGS sequence"/>
</dbReference>
<dbReference type="Pfam" id="PF04699">
    <property type="entry name" value="P16-Arc"/>
    <property type="match status" value="1"/>
</dbReference>
<comment type="function">
    <text evidence="5">Functions as a component of the Arp2/3 complex which is involved in regulation of actin polymerization and together with an activating nucleation-promoting factor (NPF) mediates the formation of branched actin networks.</text>
</comment>
<dbReference type="GO" id="GO:0030833">
    <property type="term" value="P:regulation of actin filament polymerization"/>
    <property type="evidence" value="ECO:0007669"/>
    <property type="project" value="InterPro"/>
</dbReference>
<evidence type="ECO:0000313" key="7">
    <source>
        <dbReference type="EMBL" id="CAD5118009.1"/>
    </source>
</evidence>
<sequence length="151" mass="17120">MSKNTSQSLFRKVDVDKYTNETYEDDTTADGGVQQGPDQNQVFSLLQSNSNLEALRYILANAPVMVKSQAVKDAALQLAMKVLTSFKSMEIERAVKSLERTELDMLMKYIYRGFEYPVENSSAQLLVWHEKVFQVGGTGCILRVLTDRKRV</sequence>
<dbReference type="InterPro" id="IPR036743">
    <property type="entry name" value="ARPC5_sf"/>
</dbReference>
<organism evidence="7 8">
    <name type="scientific">Dimorphilus gyrociliatus</name>
    <dbReference type="NCBI Taxonomy" id="2664684"/>
    <lineage>
        <taxon>Eukaryota</taxon>
        <taxon>Metazoa</taxon>
        <taxon>Spiralia</taxon>
        <taxon>Lophotrochozoa</taxon>
        <taxon>Annelida</taxon>
        <taxon>Polychaeta</taxon>
        <taxon>Polychaeta incertae sedis</taxon>
        <taxon>Dinophilidae</taxon>
        <taxon>Dimorphilus</taxon>
    </lineage>
</organism>
<dbReference type="InterPro" id="IPR006789">
    <property type="entry name" value="ARPC5"/>
</dbReference>
<evidence type="ECO:0000256" key="2">
    <source>
        <dbReference type="ARBA" id="ARBA00006084"/>
    </source>
</evidence>
<evidence type="ECO:0000256" key="5">
    <source>
        <dbReference type="ARBA" id="ARBA00060329"/>
    </source>
</evidence>
<evidence type="ECO:0000256" key="6">
    <source>
        <dbReference type="RuleBase" id="RU004301"/>
    </source>
</evidence>
<dbReference type="PANTHER" id="PTHR12644">
    <property type="entry name" value="ARP2/3 COMPLEX 16 KD SUBUNIT P16-ARC"/>
    <property type="match status" value="1"/>
</dbReference>
<dbReference type="AlphaFoldDB" id="A0A7I8VNY9"/>
<comment type="similarity">
    <text evidence="2 6">Belongs to the ARPC5 family.</text>
</comment>
<dbReference type="EMBL" id="CAJFCJ010000007">
    <property type="protein sequence ID" value="CAD5118009.1"/>
    <property type="molecule type" value="Genomic_DNA"/>
</dbReference>
<proteinExistence type="inferred from homology"/>